<dbReference type="EMBL" id="VSFG01000001">
    <property type="protein sequence ID" value="TYB48643.1"/>
    <property type="molecule type" value="Genomic_DNA"/>
</dbReference>
<feature type="domain" description="Mce/MlaD" evidence="1">
    <location>
        <begin position="38"/>
        <end position="112"/>
    </location>
</feature>
<dbReference type="InterPro" id="IPR052336">
    <property type="entry name" value="MlaD_Phospholipid_Transporter"/>
</dbReference>
<comment type="caution">
    <text evidence="3">The sequence shown here is derived from an EMBL/GenBank/DDBJ whole genome shotgun (WGS) entry which is preliminary data.</text>
</comment>
<dbReference type="NCBIfam" id="TIGR00996">
    <property type="entry name" value="Mtu_fam_mce"/>
    <property type="match status" value="1"/>
</dbReference>
<dbReference type="Proteomes" id="UP000323380">
    <property type="component" value="Unassembled WGS sequence"/>
</dbReference>
<dbReference type="AlphaFoldDB" id="A0A5D0NVF6"/>
<dbReference type="InterPro" id="IPR003399">
    <property type="entry name" value="Mce/MlaD"/>
</dbReference>
<gene>
    <name evidence="3" type="ORF">FXF69_05505</name>
</gene>
<dbReference type="InterPro" id="IPR005693">
    <property type="entry name" value="Mce"/>
</dbReference>
<dbReference type="Pfam" id="PF11887">
    <property type="entry name" value="Mce4_CUP1"/>
    <property type="match status" value="1"/>
</dbReference>
<sequence length="434" mass="46822">MSQRIRYRLLGTGMLLVIALLLALTVALYNKSFTPVTEVTVSARRAGLQLLPHSDVKVRGLIVGEVRGTDATANGATLRLALDPGKAKMIPGNVRARLLPKTLFGEKYVDLQIPERPGPLGLRAGAVIPEDRSQAAVEIDKVLDDLLPLLQAVKPKELHATLNALATALQGRGDQIGRNLEEADELLRKINPQLGTLVHDLNGLADVSDIYHAAAPDLVRTLRNLNVTSRTITDKRGTIEQLIPATTALAQDGDTFMRRNGPKIIGVNIANRDGLSVVAKYSPSLPCVLAGMMKLKPEAERVAGGNGSKTFNLTIEIVKPRPGYKYPLDAPEAKDQRNPRCYNLPNPKVPFPDYLALDGTQDDLWWKNPSDPNGGGSRGRAVSNVFVDPGSMSEKDKIKNIVGPMTRTPADELSDVSALMFGPLLGDGSVVTIK</sequence>
<evidence type="ECO:0000313" key="3">
    <source>
        <dbReference type="EMBL" id="TYB48643.1"/>
    </source>
</evidence>
<dbReference type="InterPro" id="IPR024516">
    <property type="entry name" value="Mce_C"/>
</dbReference>
<evidence type="ECO:0000259" key="1">
    <source>
        <dbReference type="Pfam" id="PF02470"/>
    </source>
</evidence>
<dbReference type="GO" id="GO:0051701">
    <property type="term" value="P:biological process involved in interaction with host"/>
    <property type="evidence" value="ECO:0007669"/>
    <property type="project" value="TreeGrafter"/>
</dbReference>
<dbReference type="PANTHER" id="PTHR33371:SF19">
    <property type="entry name" value="MCE-FAMILY PROTEIN MCE4A"/>
    <property type="match status" value="1"/>
</dbReference>
<evidence type="ECO:0000313" key="4">
    <source>
        <dbReference type="Proteomes" id="UP000323380"/>
    </source>
</evidence>
<protein>
    <submittedName>
        <fullName evidence="3">MCE family protein</fullName>
    </submittedName>
</protein>
<accession>A0A5D0NVF6</accession>
<name>A0A5D0NVF6_9ACTN</name>
<dbReference type="GO" id="GO:0005576">
    <property type="term" value="C:extracellular region"/>
    <property type="evidence" value="ECO:0007669"/>
    <property type="project" value="TreeGrafter"/>
</dbReference>
<dbReference type="STRING" id="1220554.GCA_001552135_02399"/>
<reference evidence="3 4" key="1">
    <citation type="submission" date="2019-08" db="EMBL/GenBank/DDBJ databases">
        <title>Actinomadura sp. nov. CYP1-5 isolated from mountain soil.</title>
        <authorList>
            <person name="Songsumanus A."/>
            <person name="Kuncharoen N."/>
            <person name="Kudo T."/>
            <person name="Yuki M."/>
            <person name="Igarashi Y."/>
            <person name="Tanasupawat S."/>
        </authorList>
    </citation>
    <scope>NUCLEOTIDE SEQUENCE [LARGE SCALE GENOMIC DNA]</scope>
    <source>
        <strain evidence="3 4">JCM 14158</strain>
    </source>
</reference>
<evidence type="ECO:0000259" key="2">
    <source>
        <dbReference type="Pfam" id="PF11887"/>
    </source>
</evidence>
<dbReference type="RefSeq" id="WP_067889348.1">
    <property type="nucleotide sequence ID" value="NZ_VSFG01000001.1"/>
</dbReference>
<keyword evidence="4" id="KW-1185">Reference proteome</keyword>
<proteinExistence type="predicted"/>
<feature type="domain" description="Mammalian cell entry C-terminal" evidence="2">
    <location>
        <begin position="122"/>
        <end position="339"/>
    </location>
</feature>
<dbReference type="Pfam" id="PF02470">
    <property type="entry name" value="MlaD"/>
    <property type="match status" value="1"/>
</dbReference>
<dbReference type="PANTHER" id="PTHR33371">
    <property type="entry name" value="INTERMEMBRANE PHOSPHOLIPID TRANSPORT SYSTEM BINDING PROTEIN MLAD-RELATED"/>
    <property type="match status" value="1"/>
</dbReference>
<organism evidence="3 4">
    <name type="scientific">Actinomadura chibensis</name>
    <dbReference type="NCBI Taxonomy" id="392828"/>
    <lineage>
        <taxon>Bacteria</taxon>
        <taxon>Bacillati</taxon>
        <taxon>Actinomycetota</taxon>
        <taxon>Actinomycetes</taxon>
        <taxon>Streptosporangiales</taxon>
        <taxon>Thermomonosporaceae</taxon>
        <taxon>Actinomadura</taxon>
    </lineage>
</organism>